<evidence type="ECO:0000313" key="3">
    <source>
        <dbReference type="EMBL" id="TQM11133.1"/>
    </source>
</evidence>
<evidence type="ECO:0000256" key="1">
    <source>
        <dbReference type="SAM" id="MobiDB-lite"/>
    </source>
</evidence>
<dbReference type="EMBL" id="VFPA01000002">
    <property type="protein sequence ID" value="TQM11133.1"/>
    <property type="molecule type" value="Genomic_DNA"/>
</dbReference>
<dbReference type="InterPro" id="IPR001387">
    <property type="entry name" value="Cro/C1-type_HTH"/>
</dbReference>
<dbReference type="OrthoDB" id="3626437at2"/>
<gene>
    <name evidence="4" type="ORF">FB558_0011</name>
    <name evidence="3" type="ORF">FB558_3685</name>
</gene>
<dbReference type="Pfam" id="PF13443">
    <property type="entry name" value="HTH_26"/>
    <property type="match status" value="1"/>
</dbReference>
<dbReference type="AlphaFoldDB" id="A0A543DVD1"/>
<sequence>MNRRHVSYRWRLREIMATRGLFTTTHLAPLLAERGITLSASQIHRLVTGTPERLSLPVLAALCDLLEVTPAELIETRAENTSVRKAAGASGPTAIPGPAELRPTRARLRPEP</sequence>
<keyword evidence="4" id="KW-0238">DNA-binding</keyword>
<evidence type="ECO:0000313" key="5">
    <source>
        <dbReference type="Proteomes" id="UP000315677"/>
    </source>
</evidence>
<accession>A0A543DVD1</accession>
<keyword evidence="5" id="KW-1185">Reference proteome</keyword>
<organism evidence="4 5">
    <name type="scientific">Pseudonocardia kunmingensis</name>
    <dbReference type="NCBI Taxonomy" id="630975"/>
    <lineage>
        <taxon>Bacteria</taxon>
        <taxon>Bacillati</taxon>
        <taxon>Actinomycetota</taxon>
        <taxon>Actinomycetes</taxon>
        <taxon>Pseudonocardiales</taxon>
        <taxon>Pseudonocardiaceae</taxon>
        <taxon>Pseudonocardia</taxon>
    </lineage>
</organism>
<evidence type="ECO:0000313" key="4">
    <source>
        <dbReference type="EMBL" id="TQM13281.1"/>
    </source>
</evidence>
<evidence type="ECO:0000259" key="2">
    <source>
        <dbReference type="Pfam" id="PF13443"/>
    </source>
</evidence>
<proteinExistence type="predicted"/>
<feature type="region of interest" description="Disordered" evidence="1">
    <location>
        <begin position="80"/>
        <end position="112"/>
    </location>
</feature>
<comment type="caution">
    <text evidence="4">The sequence shown here is derived from an EMBL/GenBank/DDBJ whole genome shotgun (WGS) entry which is preliminary data.</text>
</comment>
<dbReference type="SUPFAM" id="SSF47413">
    <property type="entry name" value="lambda repressor-like DNA-binding domains"/>
    <property type="match status" value="1"/>
</dbReference>
<dbReference type="Proteomes" id="UP000315677">
    <property type="component" value="Unassembled WGS sequence"/>
</dbReference>
<dbReference type="Gene3D" id="1.10.260.40">
    <property type="entry name" value="lambda repressor-like DNA-binding domains"/>
    <property type="match status" value="1"/>
</dbReference>
<feature type="domain" description="HTH cro/C1-type" evidence="2">
    <location>
        <begin position="11"/>
        <end position="77"/>
    </location>
</feature>
<name>A0A543DVD1_9PSEU</name>
<protein>
    <submittedName>
        <fullName evidence="4">DNA-binding Xre family transcriptional regulator</fullName>
    </submittedName>
</protein>
<dbReference type="GO" id="GO:0003677">
    <property type="term" value="F:DNA binding"/>
    <property type="evidence" value="ECO:0007669"/>
    <property type="project" value="UniProtKB-KW"/>
</dbReference>
<reference evidence="4 5" key="1">
    <citation type="submission" date="2019-06" db="EMBL/GenBank/DDBJ databases">
        <title>Sequencing the genomes of 1000 actinobacteria strains.</title>
        <authorList>
            <person name="Klenk H.-P."/>
        </authorList>
    </citation>
    <scope>NUCLEOTIDE SEQUENCE [LARGE SCALE GENOMIC DNA]</scope>
    <source>
        <strain evidence="4 5">DSM 45301</strain>
    </source>
</reference>
<dbReference type="EMBL" id="VFPA01000001">
    <property type="protein sequence ID" value="TQM13281.1"/>
    <property type="molecule type" value="Genomic_DNA"/>
</dbReference>
<dbReference type="InterPro" id="IPR010982">
    <property type="entry name" value="Lambda_DNA-bd_dom_sf"/>
</dbReference>
<dbReference type="RefSeq" id="WP_142046931.1">
    <property type="nucleotide sequence ID" value="NZ_VFPA01000001.1"/>
</dbReference>